<sequence>MSIKQLKSGKWQVTVTWYDSSKKRHFKRKSFRLKTEALQYEAQMQIDKSKNMLSTRGNEPFPDYFWKWFETYKEANVSDRTYNTYLNAYHNLKKYLDGVPIAQMDRRLYRKFIADFGKSHAKSTVRKYNTLYHACIKDAIYDGDVKRDFIRNTDIVYDASRTKHIEYLNIKEMQHLTDYLENSLNPRYTSKYMIITALFTGARLGEIQGLKWKDIDFTHHTITINRAWLETKNIFKSTKNESSKRIIRVNEKLLEILNQLKKENTQPEDQVFLQQFNTIPSSSAVNKVLRKVLKELNIEKKGFHFHSLRHTHVAFLLAHHIDLYIIAKRLGHADITTTSKVYSYLIDEYRVRSDDEIEKILNNVDSESKL</sequence>
<evidence type="ECO:0000259" key="6">
    <source>
        <dbReference type="PROSITE" id="PS51900"/>
    </source>
</evidence>
<dbReference type="Gene3D" id="1.10.150.130">
    <property type="match status" value="1"/>
</dbReference>
<evidence type="ECO:0000259" key="5">
    <source>
        <dbReference type="PROSITE" id="PS51898"/>
    </source>
</evidence>
<dbReference type="SUPFAM" id="SSF56349">
    <property type="entry name" value="DNA breaking-rejoining enzymes"/>
    <property type="match status" value="1"/>
</dbReference>
<keyword evidence="3" id="KW-0233">DNA recombination</keyword>
<dbReference type="PANTHER" id="PTHR30349">
    <property type="entry name" value="PHAGE INTEGRASE-RELATED"/>
    <property type="match status" value="1"/>
</dbReference>
<dbReference type="Proteomes" id="UP000518255">
    <property type="component" value="Unassembled WGS sequence"/>
</dbReference>
<evidence type="ECO:0000256" key="4">
    <source>
        <dbReference type="PROSITE-ProRule" id="PRU01248"/>
    </source>
</evidence>
<dbReference type="PROSITE" id="PS51898">
    <property type="entry name" value="TYR_RECOMBINASE"/>
    <property type="match status" value="1"/>
</dbReference>
<evidence type="ECO:0000313" key="10">
    <source>
        <dbReference type="Proteomes" id="UP000544052"/>
    </source>
</evidence>
<evidence type="ECO:0000256" key="1">
    <source>
        <dbReference type="ARBA" id="ARBA00008857"/>
    </source>
</evidence>
<dbReference type="InterPro" id="IPR013762">
    <property type="entry name" value="Integrase-like_cat_sf"/>
</dbReference>
<dbReference type="InterPro" id="IPR050090">
    <property type="entry name" value="Tyrosine_recombinase_XerCD"/>
</dbReference>
<dbReference type="AlphaFoldDB" id="A0A7W3TY51"/>
<dbReference type="PROSITE" id="PS51900">
    <property type="entry name" value="CB"/>
    <property type="match status" value="1"/>
</dbReference>
<name>A0A7W3TY51_9LACO</name>
<evidence type="ECO:0000313" key="8">
    <source>
        <dbReference type="EMBL" id="MBB1085423.1"/>
    </source>
</evidence>
<dbReference type="InterPro" id="IPR011010">
    <property type="entry name" value="DNA_brk_join_enz"/>
</dbReference>
<dbReference type="GO" id="GO:0006310">
    <property type="term" value="P:DNA recombination"/>
    <property type="evidence" value="ECO:0007669"/>
    <property type="project" value="UniProtKB-KW"/>
</dbReference>
<dbReference type="Pfam" id="PF13102">
    <property type="entry name" value="Phage_int_SAM_5"/>
    <property type="match status" value="1"/>
</dbReference>
<evidence type="ECO:0000256" key="3">
    <source>
        <dbReference type="ARBA" id="ARBA00023172"/>
    </source>
</evidence>
<dbReference type="CDD" id="cd01189">
    <property type="entry name" value="INT_ICEBs1_C_like"/>
    <property type="match status" value="1"/>
</dbReference>
<organism evidence="8 9">
    <name type="scientific">Limosilactobacillus fastidiosus</name>
    <dbReference type="NCBI Taxonomy" id="2759855"/>
    <lineage>
        <taxon>Bacteria</taxon>
        <taxon>Bacillati</taxon>
        <taxon>Bacillota</taxon>
        <taxon>Bacilli</taxon>
        <taxon>Lactobacillales</taxon>
        <taxon>Lactobacillaceae</taxon>
        <taxon>Limosilactobacillus</taxon>
    </lineage>
</organism>
<gene>
    <name evidence="8" type="ORF">H5R63_01150</name>
    <name evidence="7" type="ORF">H5R64_05210</name>
</gene>
<dbReference type="Gene3D" id="1.10.443.10">
    <property type="entry name" value="Intergrase catalytic core"/>
    <property type="match status" value="1"/>
</dbReference>
<keyword evidence="10" id="KW-1185">Reference proteome</keyword>
<feature type="domain" description="Core-binding (CB)" evidence="6">
    <location>
        <begin position="56"/>
        <end position="140"/>
    </location>
</feature>
<dbReference type="RefSeq" id="WP_182580255.1">
    <property type="nucleotide sequence ID" value="NZ_JACIUY010000042.1"/>
</dbReference>
<dbReference type="InterPro" id="IPR044068">
    <property type="entry name" value="CB"/>
</dbReference>
<accession>A0A7W3TY51</accession>
<dbReference type="PANTHER" id="PTHR30349:SF64">
    <property type="entry name" value="PROPHAGE INTEGRASE INTD-RELATED"/>
    <property type="match status" value="1"/>
</dbReference>
<feature type="domain" description="Tyr recombinase" evidence="5">
    <location>
        <begin position="163"/>
        <end position="362"/>
    </location>
</feature>
<reference evidence="9 10" key="1">
    <citation type="submission" date="2020-07" db="EMBL/GenBank/DDBJ databases">
        <title>Description of Limosilactobacillus balticus sp. nov., Limosilactobacillus agrestis sp. nov., Limosilactobacillus albertensis sp. nov., Limosilactobacillus rudii sp. nov., Limosilactobacillus fastidiosus sp. nov., five novel Limosilactobacillus species isolated from the vertebrate gastrointestinal tract, and proposal of 6 subspecies of Limosilactobacillus reuteri adapted to the gastrointestinal tract of specific vertebrate hosts.</title>
        <authorList>
            <person name="Li F."/>
            <person name="Cheng C."/>
            <person name="Zheng J."/>
            <person name="Quevedo R.M."/>
            <person name="Li J."/>
            <person name="Roos S."/>
            <person name="Gaenzle M.G."/>
            <person name="Walter J."/>
        </authorList>
    </citation>
    <scope>NUCLEOTIDE SEQUENCE [LARGE SCALE GENOMIC DNA]</scope>
    <source>
        <strain evidence="8 9">WF-MA3-C</strain>
        <strain evidence="7 10">WF-MO7-1</strain>
    </source>
</reference>
<dbReference type="EMBL" id="JACIUZ010000036">
    <property type="protein sequence ID" value="MBB1063161.1"/>
    <property type="molecule type" value="Genomic_DNA"/>
</dbReference>
<dbReference type="InterPro" id="IPR002104">
    <property type="entry name" value="Integrase_catalytic"/>
</dbReference>
<evidence type="ECO:0000313" key="9">
    <source>
        <dbReference type="Proteomes" id="UP000518255"/>
    </source>
</evidence>
<keyword evidence="2 4" id="KW-0238">DNA-binding</keyword>
<protein>
    <submittedName>
        <fullName evidence="8">Tyrosine-type recombinase/integrase</fullName>
    </submittedName>
</protein>
<dbReference type="GO" id="GO:0003677">
    <property type="term" value="F:DNA binding"/>
    <property type="evidence" value="ECO:0007669"/>
    <property type="project" value="UniProtKB-UniRule"/>
</dbReference>
<dbReference type="InterPro" id="IPR010998">
    <property type="entry name" value="Integrase_recombinase_N"/>
</dbReference>
<dbReference type="Pfam" id="PF00589">
    <property type="entry name" value="Phage_integrase"/>
    <property type="match status" value="1"/>
</dbReference>
<dbReference type="Proteomes" id="UP000544052">
    <property type="component" value="Unassembled WGS sequence"/>
</dbReference>
<proteinExistence type="inferred from homology"/>
<dbReference type="GO" id="GO:0015074">
    <property type="term" value="P:DNA integration"/>
    <property type="evidence" value="ECO:0007669"/>
    <property type="project" value="InterPro"/>
</dbReference>
<comment type="caution">
    <text evidence="8">The sequence shown here is derived from an EMBL/GenBank/DDBJ whole genome shotgun (WGS) entry which is preliminary data.</text>
</comment>
<evidence type="ECO:0000256" key="2">
    <source>
        <dbReference type="ARBA" id="ARBA00023125"/>
    </source>
</evidence>
<dbReference type="EMBL" id="JACIUY010000042">
    <property type="protein sequence ID" value="MBB1085423.1"/>
    <property type="molecule type" value="Genomic_DNA"/>
</dbReference>
<evidence type="ECO:0000313" key="7">
    <source>
        <dbReference type="EMBL" id="MBB1063161.1"/>
    </source>
</evidence>
<dbReference type="InterPro" id="IPR025269">
    <property type="entry name" value="SAM-like_dom"/>
</dbReference>
<comment type="similarity">
    <text evidence="1">Belongs to the 'phage' integrase family.</text>
</comment>